<accession>A0A0E9UCE8</accession>
<name>A0A0E9UCE8_ANGAN</name>
<sequence length="68" mass="7658">MYHAQLLQLRFDVGLLHVAEERGGRDPLGGAVRRALHHVYDHLRLVVGQCFDPLHVDSEGLVSSQQLM</sequence>
<reference evidence="1" key="1">
    <citation type="submission" date="2014-11" db="EMBL/GenBank/DDBJ databases">
        <authorList>
            <person name="Amaro Gonzalez C."/>
        </authorList>
    </citation>
    <scope>NUCLEOTIDE SEQUENCE</scope>
</reference>
<proteinExistence type="predicted"/>
<evidence type="ECO:0000313" key="1">
    <source>
        <dbReference type="EMBL" id="JAH63506.1"/>
    </source>
</evidence>
<dbReference type="AlphaFoldDB" id="A0A0E9UCE8"/>
<dbReference type="EMBL" id="GBXM01045071">
    <property type="protein sequence ID" value="JAH63506.1"/>
    <property type="molecule type" value="Transcribed_RNA"/>
</dbReference>
<protein>
    <submittedName>
        <fullName evidence="1">Uncharacterized protein</fullName>
    </submittedName>
</protein>
<organism evidence="1">
    <name type="scientific">Anguilla anguilla</name>
    <name type="common">European freshwater eel</name>
    <name type="synonym">Muraena anguilla</name>
    <dbReference type="NCBI Taxonomy" id="7936"/>
    <lineage>
        <taxon>Eukaryota</taxon>
        <taxon>Metazoa</taxon>
        <taxon>Chordata</taxon>
        <taxon>Craniata</taxon>
        <taxon>Vertebrata</taxon>
        <taxon>Euteleostomi</taxon>
        <taxon>Actinopterygii</taxon>
        <taxon>Neopterygii</taxon>
        <taxon>Teleostei</taxon>
        <taxon>Anguilliformes</taxon>
        <taxon>Anguillidae</taxon>
        <taxon>Anguilla</taxon>
    </lineage>
</organism>
<reference evidence="1" key="2">
    <citation type="journal article" date="2015" name="Fish Shellfish Immunol.">
        <title>Early steps in the European eel (Anguilla anguilla)-Vibrio vulnificus interaction in the gills: Role of the RtxA13 toxin.</title>
        <authorList>
            <person name="Callol A."/>
            <person name="Pajuelo D."/>
            <person name="Ebbesson L."/>
            <person name="Teles M."/>
            <person name="MacKenzie S."/>
            <person name="Amaro C."/>
        </authorList>
    </citation>
    <scope>NUCLEOTIDE SEQUENCE</scope>
</reference>